<keyword evidence="9" id="KW-0614">Plasmid</keyword>
<accession>G9ABW5</accession>
<dbReference type="KEGG" id="sfh:SFHH103_04053"/>
<evidence type="ECO:0000256" key="7">
    <source>
        <dbReference type="PROSITE-ProRule" id="PRU10137"/>
    </source>
</evidence>
<geneLocation type="plasmid" evidence="9 10">
    <name>pSfHH103c</name>
</geneLocation>
<comment type="similarity">
    <text evidence="1">Belongs to the site-specific recombinase resolvase family.</text>
</comment>
<dbReference type="Proteomes" id="UP000007735">
    <property type="component" value="Plasmid pSfHH103c"/>
</dbReference>
<keyword evidence="3" id="KW-0230">DNA invertase</keyword>
<dbReference type="CDD" id="cd03768">
    <property type="entry name" value="SR_ResInv"/>
    <property type="match status" value="1"/>
</dbReference>
<dbReference type="GO" id="GO:0000150">
    <property type="term" value="F:DNA strand exchange activity"/>
    <property type="evidence" value="ECO:0007669"/>
    <property type="project" value="UniProtKB-KW"/>
</dbReference>
<protein>
    <submittedName>
        <fullName evidence="9">DNA-invertase</fullName>
    </submittedName>
</protein>
<evidence type="ECO:0000256" key="4">
    <source>
        <dbReference type="ARBA" id="ARBA00023125"/>
    </source>
</evidence>
<evidence type="ECO:0000256" key="2">
    <source>
        <dbReference type="ARBA" id="ARBA00022908"/>
    </source>
</evidence>
<dbReference type="InterPro" id="IPR006118">
    <property type="entry name" value="Recombinase_CS"/>
</dbReference>
<dbReference type="InterPro" id="IPR036162">
    <property type="entry name" value="Resolvase-like_N_sf"/>
</dbReference>
<dbReference type="PROSITE" id="PS00397">
    <property type="entry name" value="RECOMBINASES_1"/>
    <property type="match status" value="1"/>
</dbReference>
<proteinExistence type="inferred from homology"/>
<dbReference type="EMBL" id="HE616893">
    <property type="protein sequence ID" value="CCE98544.1"/>
    <property type="molecule type" value="Genomic_DNA"/>
</dbReference>
<evidence type="ECO:0000313" key="10">
    <source>
        <dbReference type="Proteomes" id="UP000007735"/>
    </source>
</evidence>
<dbReference type="InterPro" id="IPR050639">
    <property type="entry name" value="SSR_resolvase"/>
</dbReference>
<evidence type="ECO:0000256" key="1">
    <source>
        <dbReference type="ARBA" id="ARBA00009913"/>
    </source>
</evidence>
<dbReference type="HOGENOM" id="CLU_010686_8_0_5"/>
<evidence type="ECO:0000256" key="5">
    <source>
        <dbReference type="ARBA" id="ARBA00023172"/>
    </source>
</evidence>
<dbReference type="GO" id="GO:0015074">
    <property type="term" value="P:DNA integration"/>
    <property type="evidence" value="ECO:0007669"/>
    <property type="project" value="UniProtKB-KW"/>
</dbReference>
<evidence type="ECO:0000259" key="8">
    <source>
        <dbReference type="PROSITE" id="PS51736"/>
    </source>
</evidence>
<keyword evidence="4" id="KW-0238">DNA-binding</keyword>
<dbReference type="Pfam" id="PF00239">
    <property type="entry name" value="Resolvase"/>
    <property type="match status" value="1"/>
</dbReference>
<dbReference type="SUPFAM" id="SSF53041">
    <property type="entry name" value="Resolvase-like"/>
    <property type="match status" value="1"/>
</dbReference>
<name>G9ABW5_SINF1</name>
<dbReference type="AlphaFoldDB" id="G9ABW5"/>
<dbReference type="FunFam" id="3.40.50.1390:FF:000001">
    <property type="entry name" value="DNA recombinase"/>
    <property type="match status" value="1"/>
</dbReference>
<reference evidence="9 10" key="1">
    <citation type="journal article" date="2012" name="J. Bacteriol.">
        <title>Genome sequence of the soybean symbiont Sinorhizobium fredii HH103.</title>
        <authorList>
            <person name="Weidner S."/>
            <person name="Becker A."/>
            <person name="Bonilla I."/>
            <person name="Jaenicke S."/>
            <person name="Lloret J."/>
            <person name="Margaret I."/>
            <person name="Puhler A."/>
            <person name="Ruiz-Sainz J.E."/>
            <person name="Schneiker-Bekel S."/>
            <person name="Szczepanowski R."/>
            <person name="Vinardell J.M."/>
            <person name="Zehner S."/>
            <person name="Gottfert M."/>
        </authorList>
    </citation>
    <scope>NUCLEOTIDE SEQUENCE [LARGE SCALE GENOMIC DNA]</scope>
    <source>
        <strain evidence="9 10">HH103</strain>
        <plasmid evidence="10">pSfHH103c</plasmid>
    </source>
</reference>
<dbReference type="PANTHER" id="PTHR30461:SF2">
    <property type="entry name" value="SERINE RECOMBINASE PINE-RELATED"/>
    <property type="match status" value="1"/>
</dbReference>
<gene>
    <name evidence="9" type="ordered locus">SFHH103_04053</name>
</gene>
<feature type="domain" description="Resolvase/invertase-type recombinase catalytic" evidence="8">
    <location>
        <begin position="4"/>
        <end position="137"/>
    </location>
</feature>
<dbReference type="SMART" id="SM00857">
    <property type="entry name" value="Resolvase"/>
    <property type="match status" value="1"/>
</dbReference>
<keyword evidence="2" id="KW-0229">DNA integration</keyword>
<evidence type="ECO:0000313" key="9">
    <source>
        <dbReference type="EMBL" id="CCE98544.1"/>
    </source>
</evidence>
<organism evidence="9 10">
    <name type="scientific">Sinorhizobium fredii (strain HH103)</name>
    <dbReference type="NCBI Taxonomy" id="1117943"/>
    <lineage>
        <taxon>Bacteria</taxon>
        <taxon>Pseudomonadati</taxon>
        <taxon>Pseudomonadota</taxon>
        <taxon>Alphaproteobacteria</taxon>
        <taxon>Hyphomicrobiales</taxon>
        <taxon>Rhizobiaceae</taxon>
        <taxon>Sinorhizobium/Ensifer group</taxon>
        <taxon>Sinorhizobium</taxon>
    </lineage>
</organism>
<dbReference type="Gene3D" id="3.40.50.1390">
    <property type="entry name" value="Resolvase, N-terminal catalytic domain"/>
    <property type="match status" value="1"/>
</dbReference>
<dbReference type="PANTHER" id="PTHR30461">
    <property type="entry name" value="DNA-INVERTASE FROM LAMBDOID PROPHAGE"/>
    <property type="match status" value="1"/>
</dbReference>
<dbReference type="eggNOG" id="COG1961">
    <property type="taxonomic scope" value="Bacteria"/>
</dbReference>
<dbReference type="GO" id="GO:0003677">
    <property type="term" value="F:DNA binding"/>
    <property type="evidence" value="ECO:0007669"/>
    <property type="project" value="UniProtKB-KW"/>
</dbReference>
<sequence length="188" mass="20655">MMGEKIGYARVSTVEQNLDMQQRALKAAGCSRIFTDRISGGAVIKPGLEDALRYLRAGDTLCIWRLDRLSRSLHDLLALAERLHMEEIGLHSITELIDTTTPNGRLFFSIAGAFAQFERDVIQQRTLEGLAAAQAAGKKAGPKFTVTDDQWSAIRPRIASGEISIGQAAKILGLNKSSVSRRFNARQN</sequence>
<keyword evidence="5" id="KW-0233">DNA recombination</keyword>
<dbReference type="InterPro" id="IPR006119">
    <property type="entry name" value="Resolv_N"/>
</dbReference>
<dbReference type="PATRIC" id="fig|380.5.peg.4269"/>
<dbReference type="PROSITE" id="PS51736">
    <property type="entry name" value="RECOMBINASES_3"/>
    <property type="match status" value="1"/>
</dbReference>
<feature type="active site" description="O-(5'-phospho-DNA)-serine intermediate" evidence="6 7">
    <location>
        <position position="12"/>
    </location>
</feature>
<evidence type="ECO:0000256" key="6">
    <source>
        <dbReference type="PIRSR" id="PIRSR606118-50"/>
    </source>
</evidence>
<evidence type="ECO:0000256" key="3">
    <source>
        <dbReference type="ARBA" id="ARBA00023100"/>
    </source>
</evidence>